<keyword evidence="6 8" id="KW-0472">Membrane</keyword>
<feature type="transmembrane region" description="Helical" evidence="8">
    <location>
        <begin position="135"/>
        <end position="155"/>
    </location>
</feature>
<organism evidence="9 10">
    <name type="scientific">Absidia repens</name>
    <dbReference type="NCBI Taxonomy" id="90262"/>
    <lineage>
        <taxon>Eukaryota</taxon>
        <taxon>Fungi</taxon>
        <taxon>Fungi incertae sedis</taxon>
        <taxon>Mucoromycota</taxon>
        <taxon>Mucoromycotina</taxon>
        <taxon>Mucoromycetes</taxon>
        <taxon>Mucorales</taxon>
        <taxon>Cunninghamellaceae</taxon>
        <taxon>Absidia</taxon>
    </lineage>
</organism>
<dbReference type="EMBL" id="MCGE01000015">
    <property type="protein sequence ID" value="ORZ14148.1"/>
    <property type="molecule type" value="Genomic_DNA"/>
</dbReference>
<evidence type="ECO:0000256" key="1">
    <source>
        <dbReference type="ARBA" id="ARBA00004141"/>
    </source>
</evidence>
<protein>
    <submittedName>
        <fullName evidence="9">Aquaporin-like protein</fullName>
    </submittedName>
</protein>
<keyword evidence="5 8" id="KW-1133">Transmembrane helix</keyword>
<evidence type="ECO:0000256" key="6">
    <source>
        <dbReference type="ARBA" id="ARBA00023136"/>
    </source>
</evidence>
<gene>
    <name evidence="9" type="ORF">BCR42DRAFT_418142</name>
</gene>
<comment type="subcellular location">
    <subcellularLocation>
        <location evidence="1">Membrane</location>
        <topology evidence="1">Multi-pass membrane protein</topology>
    </subcellularLocation>
</comment>
<accession>A0A1X2IED9</accession>
<evidence type="ECO:0000256" key="7">
    <source>
        <dbReference type="RuleBase" id="RU000477"/>
    </source>
</evidence>
<dbReference type="InterPro" id="IPR023271">
    <property type="entry name" value="Aquaporin-like"/>
</dbReference>
<dbReference type="SUPFAM" id="SSF81338">
    <property type="entry name" value="Aquaporin-like"/>
    <property type="match status" value="1"/>
</dbReference>
<dbReference type="Gene3D" id="1.20.1080.10">
    <property type="entry name" value="Glycerol uptake facilitator protein"/>
    <property type="match status" value="1"/>
</dbReference>
<dbReference type="PRINTS" id="PR00783">
    <property type="entry name" value="MINTRINSICP"/>
</dbReference>
<feature type="transmembrane region" description="Helical" evidence="8">
    <location>
        <begin position="272"/>
        <end position="295"/>
    </location>
</feature>
<dbReference type="AlphaFoldDB" id="A0A1X2IED9"/>
<evidence type="ECO:0000256" key="2">
    <source>
        <dbReference type="ARBA" id="ARBA00006175"/>
    </source>
</evidence>
<reference evidence="9 10" key="1">
    <citation type="submission" date="2016-07" db="EMBL/GenBank/DDBJ databases">
        <title>Pervasive Adenine N6-methylation of Active Genes in Fungi.</title>
        <authorList>
            <consortium name="DOE Joint Genome Institute"/>
            <person name="Mondo S.J."/>
            <person name="Dannebaum R.O."/>
            <person name="Kuo R.C."/>
            <person name="Labutti K."/>
            <person name="Haridas S."/>
            <person name="Kuo A."/>
            <person name="Salamov A."/>
            <person name="Ahrendt S.R."/>
            <person name="Lipzen A."/>
            <person name="Sullivan W."/>
            <person name="Andreopoulos W.B."/>
            <person name="Clum A."/>
            <person name="Lindquist E."/>
            <person name="Daum C."/>
            <person name="Ramamoorthy G.K."/>
            <person name="Gryganskyi A."/>
            <person name="Culley D."/>
            <person name="Magnuson J.K."/>
            <person name="James T.Y."/>
            <person name="O'Malley M.A."/>
            <person name="Stajich J.E."/>
            <person name="Spatafora J.W."/>
            <person name="Visel A."/>
            <person name="Grigoriev I.V."/>
        </authorList>
    </citation>
    <scope>NUCLEOTIDE SEQUENCE [LARGE SCALE GENOMIC DNA]</scope>
    <source>
        <strain evidence="9 10">NRRL 1336</strain>
    </source>
</reference>
<keyword evidence="3 7" id="KW-0813">Transport</keyword>
<evidence type="ECO:0000256" key="3">
    <source>
        <dbReference type="ARBA" id="ARBA00022448"/>
    </source>
</evidence>
<evidence type="ECO:0000256" key="4">
    <source>
        <dbReference type="ARBA" id="ARBA00022692"/>
    </source>
</evidence>
<keyword evidence="10" id="KW-1185">Reference proteome</keyword>
<comment type="similarity">
    <text evidence="2 7">Belongs to the MIP/aquaporin (TC 1.A.8) family.</text>
</comment>
<dbReference type="PANTHER" id="PTHR43829:SF9">
    <property type="entry name" value="AQUAPORIN-9"/>
    <property type="match status" value="1"/>
</dbReference>
<name>A0A1X2IED9_9FUNG</name>
<feature type="transmembrane region" description="Helical" evidence="8">
    <location>
        <begin position="223"/>
        <end position="245"/>
    </location>
</feature>
<dbReference type="InterPro" id="IPR000425">
    <property type="entry name" value="MIP"/>
</dbReference>
<evidence type="ECO:0000256" key="5">
    <source>
        <dbReference type="ARBA" id="ARBA00022989"/>
    </source>
</evidence>
<feature type="transmembrane region" description="Helical" evidence="8">
    <location>
        <begin position="96"/>
        <end position="123"/>
    </location>
</feature>
<evidence type="ECO:0000313" key="9">
    <source>
        <dbReference type="EMBL" id="ORZ14148.1"/>
    </source>
</evidence>
<evidence type="ECO:0000313" key="10">
    <source>
        <dbReference type="Proteomes" id="UP000193560"/>
    </source>
</evidence>
<feature type="transmembrane region" description="Helical" evidence="8">
    <location>
        <begin position="193"/>
        <end position="211"/>
    </location>
</feature>
<sequence>MTGWISSSSSTILDETEPLLLADGTNQPMFDQRKRHHKIIDKVKLMGRKYRTSYREYLAEFIGTCVLIILICGASAEQILHVEPNKSWLTSSIGSGLAVLIAICIVGHVSGAHINPAVTLTFYCYSGFPGRKVPGFLAAQFLGAFAGAAILYAVISPAIDEFDHGERQILGPLGTAAIFATYPPLYVQRYSSVLSEIIGTALLLLVIMATGHQNNLPFRNAQGCFIAVGIVSISLSLGYTSGFSLNPARDVGPRLFIALAGWGSGVFTVRDYYFLVPMLAPLLGGFIGGLIYTVFIDQ</sequence>
<dbReference type="OrthoDB" id="3222at2759"/>
<dbReference type="PANTHER" id="PTHR43829">
    <property type="entry name" value="AQUAPORIN OR AQUAGLYCEROPORIN RELATED"/>
    <property type="match status" value="1"/>
</dbReference>
<dbReference type="NCBIfam" id="TIGR00861">
    <property type="entry name" value="MIP"/>
    <property type="match status" value="1"/>
</dbReference>
<dbReference type="Pfam" id="PF00230">
    <property type="entry name" value="MIP"/>
    <property type="match status" value="1"/>
</dbReference>
<comment type="caution">
    <text evidence="9">The sequence shown here is derived from an EMBL/GenBank/DDBJ whole genome shotgun (WGS) entry which is preliminary data.</text>
</comment>
<proteinExistence type="inferred from homology"/>
<dbReference type="GO" id="GO:0005886">
    <property type="term" value="C:plasma membrane"/>
    <property type="evidence" value="ECO:0007669"/>
    <property type="project" value="TreeGrafter"/>
</dbReference>
<dbReference type="STRING" id="90262.A0A1X2IED9"/>
<keyword evidence="4 7" id="KW-0812">Transmembrane</keyword>
<dbReference type="PROSITE" id="PS00221">
    <property type="entry name" value="MIP"/>
    <property type="match status" value="1"/>
</dbReference>
<dbReference type="Proteomes" id="UP000193560">
    <property type="component" value="Unassembled WGS sequence"/>
</dbReference>
<dbReference type="InterPro" id="IPR022357">
    <property type="entry name" value="MIP_CS"/>
</dbReference>
<evidence type="ECO:0000256" key="8">
    <source>
        <dbReference type="SAM" id="Phobius"/>
    </source>
</evidence>
<feature type="transmembrane region" description="Helical" evidence="8">
    <location>
        <begin position="57"/>
        <end position="76"/>
    </location>
</feature>
<dbReference type="GO" id="GO:0015254">
    <property type="term" value="F:glycerol channel activity"/>
    <property type="evidence" value="ECO:0007669"/>
    <property type="project" value="TreeGrafter"/>
</dbReference>
<dbReference type="GO" id="GO:0015250">
    <property type="term" value="F:water channel activity"/>
    <property type="evidence" value="ECO:0007669"/>
    <property type="project" value="TreeGrafter"/>
</dbReference>
<dbReference type="CDD" id="cd00333">
    <property type="entry name" value="MIP"/>
    <property type="match status" value="1"/>
</dbReference>
<dbReference type="InterPro" id="IPR050363">
    <property type="entry name" value="MIP/Aquaporin"/>
</dbReference>